<dbReference type="InterPro" id="IPR027463">
    <property type="entry name" value="AcrB_DN_DC_subdom"/>
</dbReference>
<dbReference type="PANTHER" id="PTHR32063">
    <property type="match status" value="1"/>
</dbReference>
<dbReference type="GO" id="GO:0009636">
    <property type="term" value="P:response to toxic substance"/>
    <property type="evidence" value="ECO:0007669"/>
    <property type="project" value="UniProtKB-ARBA"/>
</dbReference>
<dbReference type="SUPFAM" id="SSF82866">
    <property type="entry name" value="Multidrug efflux transporter AcrB transmembrane domain"/>
    <property type="match status" value="2"/>
</dbReference>
<gene>
    <name evidence="11" type="ORF">GJU39_13945</name>
</gene>
<dbReference type="GO" id="GO:0042910">
    <property type="term" value="F:xenobiotic transmembrane transporter activity"/>
    <property type="evidence" value="ECO:0007669"/>
    <property type="project" value="TreeGrafter"/>
</dbReference>
<keyword evidence="5" id="KW-0997">Cell inner membrane</keyword>
<dbReference type="PRINTS" id="PR00702">
    <property type="entry name" value="ACRIFLAVINRP"/>
</dbReference>
<dbReference type="AlphaFoldDB" id="A0A7K0G1R4"/>
<evidence type="ECO:0000256" key="3">
    <source>
        <dbReference type="ARBA" id="ARBA00022448"/>
    </source>
</evidence>
<dbReference type="InterPro" id="IPR004764">
    <property type="entry name" value="MdtF-like"/>
</dbReference>
<feature type="compositionally biased region" description="Basic and acidic residues" evidence="9">
    <location>
        <begin position="1035"/>
        <end position="1046"/>
    </location>
</feature>
<feature type="transmembrane region" description="Helical" evidence="10">
    <location>
        <begin position="865"/>
        <end position="884"/>
    </location>
</feature>
<dbReference type="FunFam" id="1.20.1640.10:FF:000001">
    <property type="entry name" value="Efflux pump membrane transporter"/>
    <property type="match status" value="1"/>
</dbReference>
<feature type="transmembrane region" description="Helical" evidence="10">
    <location>
        <begin position="967"/>
        <end position="986"/>
    </location>
</feature>
<dbReference type="SUPFAM" id="SSF82714">
    <property type="entry name" value="Multidrug efflux transporter AcrB TolC docking domain, DN and DC subdomains"/>
    <property type="match status" value="2"/>
</dbReference>
<evidence type="ECO:0000256" key="9">
    <source>
        <dbReference type="SAM" id="MobiDB-lite"/>
    </source>
</evidence>
<keyword evidence="4" id="KW-1003">Cell membrane</keyword>
<dbReference type="Gene3D" id="3.30.70.1430">
    <property type="entry name" value="Multidrug efflux transporter AcrB pore domain"/>
    <property type="match status" value="2"/>
</dbReference>
<evidence type="ECO:0000256" key="10">
    <source>
        <dbReference type="SAM" id="Phobius"/>
    </source>
</evidence>
<protein>
    <submittedName>
        <fullName evidence="11">Efflux RND transporter permease subunit</fullName>
    </submittedName>
</protein>
<dbReference type="InterPro" id="IPR001036">
    <property type="entry name" value="Acrflvin-R"/>
</dbReference>
<dbReference type="PANTHER" id="PTHR32063:SF9">
    <property type="entry name" value="SIMILAR TO MULTIDRUG RESISTANCE PROTEIN MEXB"/>
    <property type="match status" value="1"/>
</dbReference>
<dbReference type="Gene3D" id="1.20.1640.10">
    <property type="entry name" value="Multidrug efflux transporter AcrB transmembrane domain"/>
    <property type="match status" value="2"/>
</dbReference>
<dbReference type="Gene3D" id="3.30.70.1320">
    <property type="entry name" value="Multidrug efflux transporter AcrB pore domain like"/>
    <property type="match status" value="1"/>
</dbReference>
<dbReference type="SUPFAM" id="SSF82693">
    <property type="entry name" value="Multidrug efflux transporter AcrB pore domain, PN1, PN2, PC1 and PC2 subdomains"/>
    <property type="match status" value="4"/>
</dbReference>
<dbReference type="FunFam" id="3.30.70.1430:FF:000001">
    <property type="entry name" value="Efflux pump membrane transporter"/>
    <property type="match status" value="1"/>
</dbReference>
<dbReference type="Pfam" id="PF00873">
    <property type="entry name" value="ACR_tran"/>
    <property type="match status" value="1"/>
</dbReference>
<evidence type="ECO:0000256" key="5">
    <source>
        <dbReference type="ARBA" id="ARBA00022519"/>
    </source>
</evidence>
<comment type="similarity">
    <text evidence="2">Belongs to the resistance-nodulation-cell division (RND) (TC 2.A.6) family.</text>
</comment>
<dbReference type="Gene3D" id="3.30.2090.10">
    <property type="entry name" value="Multidrug efflux transporter AcrB TolC docking domain, DN and DC subdomains"/>
    <property type="match status" value="2"/>
</dbReference>
<reference evidence="11 12" key="1">
    <citation type="submission" date="2019-11" db="EMBL/GenBank/DDBJ databases">
        <title>Pedobacter petrophilus genome.</title>
        <authorList>
            <person name="Feldbauer M.J."/>
            <person name="Newman J.D."/>
        </authorList>
    </citation>
    <scope>NUCLEOTIDE SEQUENCE [LARGE SCALE GENOMIC DNA]</scope>
    <source>
        <strain evidence="11 12">LMG 29686</strain>
    </source>
</reference>
<evidence type="ECO:0000256" key="7">
    <source>
        <dbReference type="ARBA" id="ARBA00022989"/>
    </source>
</evidence>
<dbReference type="Proteomes" id="UP000487757">
    <property type="component" value="Unassembled WGS sequence"/>
</dbReference>
<feature type="transmembrane region" description="Helical" evidence="10">
    <location>
        <begin position="390"/>
        <end position="415"/>
    </location>
</feature>
<dbReference type="EMBL" id="WKKH01000021">
    <property type="protein sequence ID" value="MRX77189.1"/>
    <property type="molecule type" value="Genomic_DNA"/>
</dbReference>
<keyword evidence="8 10" id="KW-0472">Membrane</keyword>
<proteinExistence type="inferred from homology"/>
<feature type="transmembrane region" description="Helical" evidence="10">
    <location>
        <begin position="436"/>
        <end position="456"/>
    </location>
</feature>
<evidence type="ECO:0000256" key="1">
    <source>
        <dbReference type="ARBA" id="ARBA00004429"/>
    </source>
</evidence>
<dbReference type="Gene3D" id="3.30.70.1440">
    <property type="entry name" value="Multidrug efflux transporter AcrB pore domain"/>
    <property type="match status" value="1"/>
</dbReference>
<comment type="subcellular location">
    <subcellularLocation>
        <location evidence="1">Cell inner membrane</location>
        <topology evidence="1">Multi-pass membrane protein</topology>
    </subcellularLocation>
</comment>
<organism evidence="11 12">
    <name type="scientific">Pedobacter petrophilus</name>
    <dbReference type="NCBI Taxonomy" id="1908241"/>
    <lineage>
        <taxon>Bacteria</taxon>
        <taxon>Pseudomonadati</taxon>
        <taxon>Bacteroidota</taxon>
        <taxon>Sphingobacteriia</taxon>
        <taxon>Sphingobacteriales</taxon>
        <taxon>Sphingobacteriaceae</taxon>
        <taxon>Pedobacter</taxon>
    </lineage>
</organism>
<keyword evidence="12" id="KW-1185">Reference proteome</keyword>
<keyword evidence="7 10" id="KW-1133">Transmembrane helix</keyword>
<dbReference type="GO" id="GO:0005886">
    <property type="term" value="C:plasma membrane"/>
    <property type="evidence" value="ECO:0007669"/>
    <property type="project" value="UniProtKB-SubCell"/>
</dbReference>
<feature type="transmembrane region" description="Helical" evidence="10">
    <location>
        <begin position="891"/>
        <end position="911"/>
    </location>
</feature>
<feature type="transmembrane region" description="Helical" evidence="10">
    <location>
        <begin position="12"/>
        <end position="32"/>
    </location>
</feature>
<evidence type="ECO:0000313" key="11">
    <source>
        <dbReference type="EMBL" id="MRX77189.1"/>
    </source>
</evidence>
<feature type="transmembrane region" description="Helical" evidence="10">
    <location>
        <begin position="998"/>
        <end position="1024"/>
    </location>
</feature>
<name>A0A7K0G1R4_9SPHI</name>
<comment type="caution">
    <text evidence="11">The sequence shown here is derived from an EMBL/GenBank/DDBJ whole genome shotgun (WGS) entry which is preliminary data.</text>
</comment>
<feature type="transmembrane region" description="Helical" evidence="10">
    <location>
        <begin position="338"/>
        <end position="357"/>
    </location>
</feature>
<evidence type="ECO:0000256" key="4">
    <source>
        <dbReference type="ARBA" id="ARBA00022475"/>
    </source>
</evidence>
<evidence type="ECO:0000256" key="6">
    <source>
        <dbReference type="ARBA" id="ARBA00022692"/>
    </source>
</evidence>
<accession>A0A7K0G1R4</accession>
<dbReference type="GO" id="GO:0015562">
    <property type="term" value="F:efflux transmembrane transporter activity"/>
    <property type="evidence" value="ECO:0007669"/>
    <property type="project" value="InterPro"/>
</dbReference>
<evidence type="ECO:0000256" key="2">
    <source>
        <dbReference type="ARBA" id="ARBA00010942"/>
    </source>
</evidence>
<evidence type="ECO:0000256" key="8">
    <source>
        <dbReference type="ARBA" id="ARBA00023136"/>
    </source>
</evidence>
<feature type="region of interest" description="Disordered" evidence="9">
    <location>
        <begin position="1035"/>
        <end position="1059"/>
    </location>
</feature>
<feature type="transmembrane region" description="Helical" evidence="10">
    <location>
        <begin position="923"/>
        <end position="946"/>
    </location>
</feature>
<dbReference type="RefSeq" id="WP_154281460.1">
    <property type="nucleotide sequence ID" value="NZ_JBHUJQ010000001.1"/>
</dbReference>
<keyword evidence="3" id="KW-0813">Transport</keyword>
<sequence>MFKKFIERPVLSTVISIIIVILGVLGLATLPVSQYPEIAPPTVQVSTSYQGANADVVLSSVIVPLEEQINGVEDMTYMTSTASNDGTATITVNFKLGTNPDLAAVNVQNRVSRATSLLPAEVTKSGVITSKRQASNVLIFGIYSDDPSYDQKFLQNYANINIIPQIKRINGVGDASAFGQMDYTMRIWLKPDVMAVYGLIPSDVNAALAEQNVEAAPGQFGEQGDQAFQYTLKYTGRLKDEAAFSNIIIKADANGQILRLKDVARIELGAQSYASTVKFNGKQALGIAINQTAGSNAQEVIENSLKTLDEAQKSFPKGVHYTTLVNVNDFLDASIEKVIHTLIEAFILVFLVVFIFLQDFRSTLIPAISVPVAIIGTFFFLSLFGFTINLLTLFALVLAIGIVVDDAIVVVEAVHAKLDEGYTDAKKATIDAMDEISGAIISITLVMAAVFIPVSFIQGSSGVFYKQFGLTLAIAIILSAINALTLSPALCAIFLKPHKDDHGKKKNFLERFYAAFNTSFDAVTGKYKKSIGFLSHKKWIVGAGILFFTGLLVWTMNTTPKGFVPNEDLGTIFSDISLPAGTSLEETDIIISKIDSIAHTVPEIKNSLRVVGRSLISGSGSSYGMVIGRLSPWDERGRDVKAIIGELFAKSAGVKGAKIIFFAPPTIQGFGTSGGFEFQLQDKTGGDIKKFNEVGNTFLAALSKRPEIQYASTSFNPNFPQYQIDVNVAKVKQAGLTVSDVLATLQGYYGGVYASNFNKFGKQFRVIYQADNKYRANQSSLTSIYVRNASGTMAPISEFINLEKVYGPQAISRFNLFTSIAITGNPNAGFSSGDALKAVQEVAAQTLPAGYGYEFSGLSREEISGGSQTIFIFLLCIIFVYFLLAAQYESYILPLAVLISLPVGLAGVFVFDKIFGIDNNIYTQITLIMLVGLLAKNAILIVEYAVDRRRKGMSIVNAAIDGATARLRPILMTSFAFILGLLPLMLSSGVGAAGNKSIGTGAVGGMLIGTLFGVFVIPALFIIFQSLQERMSDKSPFEEGIEKEQTPEEYELATSHNKH</sequence>
<feature type="transmembrane region" description="Helical" evidence="10">
    <location>
        <begin position="468"/>
        <end position="495"/>
    </location>
</feature>
<keyword evidence="6 10" id="KW-0812">Transmembrane</keyword>
<evidence type="ECO:0000313" key="12">
    <source>
        <dbReference type="Proteomes" id="UP000487757"/>
    </source>
</evidence>
<dbReference type="OrthoDB" id="9758234at2"/>
<feature type="transmembrane region" description="Helical" evidence="10">
    <location>
        <begin position="364"/>
        <end position="384"/>
    </location>
</feature>
<feature type="transmembrane region" description="Helical" evidence="10">
    <location>
        <begin position="539"/>
        <end position="556"/>
    </location>
</feature>
<dbReference type="NCBIfam" id="TIGR00915">
    <property type="entry name" value="2A0602"/>
    <property type="match status" value="1"/>
</dbReference>